<proteinExistence type="predicted"/>
<keyword evidence="3" id="KW-0378">Hydrolase</keyword>
<dbReference type="PROSITE" id="PS51494">
    <property type="entry name" value="SPOIVB"/>
    <property type="match status" value="1"/>
</dbReference>
<feature type="transmembrane region" description="Helical" evidence="1">
    <location>
        <begin position="35"/>
        <end position="59"/>
    </location>
</feature>
<dbReference type="EMBL" id="DXGH01000007">
    <property type="protein sequence ID" value="HIW80205.1"/>
    <property type="molecule type" value="Genomic_DNA"/>
</dbReference>
<accession>A0A9D1UBD7</accession>
<organism evidence="3 4">
    <name type="scientific">Candidatus Acetatifactor stercoripullorum</name>
    <dbReference type="NCBI Taxonomy" id="2838414"/>
    <lineage>
        <taxon>Bacteria</taxon>
        <taxon>Bacillati</taxon>
        <taxon>Bacillota</taxon>
        <taxon>Clostridia</taxon>
        <taxon>Lachnospirales</taxon>
        <taxon>Lachnospiraceae</taxon>
        <taxon>Acetatifactor</taxon>
    </lineage>
</organism>
<dbReference type="AlphaFoldDB" id="A0A9D1UBD7"/>
<name>A0A9D1UBD7_9FIRM</name>
<dbReference type="Gene3D" id="2.30.42.10">
    <property type="match status" value="1"/>
</dbReference>
<dbReference type="NCBIfam" id="TIGR02860">
    <property type="entry name" value="spore_IV_B"/>
    <property type="match status" value="1"/>
</dbReference>
<dbReference type="GO" id="GO:0016787">
    <property type="term" value="F:hydrolase activity"/>
    <property type="evidence" value="ECO:0007669"/>
    <property type="project" value="UniProtKB-KW"/>
</dbReference>
<dbReference type="InterPro" id="IPR008763">
    <property type="entry name" value="Peptidase_S55"/>
</dbReference>
<dbReference type="Proteomes" id="UP000824265">
    <property type="component" value="Unassembled WGS sequence"/>
</dbReference>
<keyword evidence="1" id="KW-1133">Transmembrane helix</keyword>
<keyword evidence="1" id="KW-0812">Transmembrane</keyword>
<evidence type="ECO:0000313" key="4">
    <source>
        <dbReference type="Proteomes" id="UP000824265"/>
    </source>
</evidence>
<sequence length="452" mass="49360">MKFWVSESERVKKGAGEDMVVLLQDWKRKIRRYRIYRRCLCAALTLSCMALFGLCYYYVDSSIPSVLHIRAGQEETLDLGIPAKGDIVSVSGQGESNIPQGAVTIDLNQSVTVKTGGIQEYLMQVKLFGFLPFKQVGIQVIEAQELIPVGVPIGIYVKTDGILVVGAGEFVGEDGVNYSPCKYILKSGDYIQKVNGETVTEKDDFIKRIEDSGGKEVILAVERDGEVMEVKVKPVRSQSGDYKIGVWVRDNAQGVGTMTYIDSQGNFGALGHGINDVDTSTLMDMDDGTLYQTEIVSIRKGTNGNPGEMTGMIVYADDRVLGDITSNSKQGIFGNCNERALALASQEPLPIGLKQEIEEGYAQILCTVDGTTRYYDIEITAVHLDHDNINRGIELKVTDPELIQITGGIVQGMSGAPIIQNGKFIGAVTHVLVQDSTRGYGIFIENMLEAAE</sequence>
<reference evidence="3" key="1">
    <citation type="journal article" date="2021" name="PeerJ">
        <title>Extensive microbial diversity within the chicken gut microbiome revealed by metagenomics and culture.</title>
        <authorList>
            <person name="Gilroy R."/>
            <person name="Ravi A."/>
            <person name="Getino M."/>
            <person name="Pursley I."/>
            <person name="Horton D.L."/>
            <person name="Alikhan N.F."/>
            <person name="Baker D."/>
            <person name="Gharbi K."/>
            <person name="Hall N."/>
            <person name="Watson M."/>
            <person name="Adriaenssens E.M."/>
            <person name="Foster-Nyarko E."/>
            <person name="Jarju S."/>
            <person name="Secka A."/>
            <person name="Antonio M."/>
            <person name="Oren A."/>
            <person name="Chaudhuri R.R."/>
            <person name="La Ragione R."/>
            <person name="Hildebrand F."/>
            <person name="Pallen M.J."/>
        </authorList>
    </citation>
    <scope>NUCLEOTIDE SEQUENCE</scope>
    <source>
        <strain evidence="3">CHK195-6426</strain>
    </source>
</reference>
<keyword evidence="1" id="KW-0472">Membrane</keyword>
<gene>
    <name evidence="3" type="primary">spoIVB</name>
    <name evidence="3" type="ORF">H9742_01540</name>
</gene>
<protein>
    <submittedName>
        <fullName evidence="3">SpoIVB peptidase</fullName>
        <ecNumber evidence="3">3.4.21.116</ecNumber>
    </submittedName>
</protein>
<comment type="caution">
    <text evidence="3">The sequence shown here is derived from an EMBL/GenBank/DDBJ whole genome shotgun (WGS) entry which is preliminary data.</text>
</comment>
<dbReference type="Pfam" id="PF05580">
    <property type="entry name" value="Peptidase_S55"/>
    <property type="match status" value="1"/>
</dbReference>
<dbReference type="RefSeq" id="WP_318704460.1">
    <property type="nucleotide sequence ID" value="NZ_CALWMU010000019.1"/>
</dbReference>
<evidence type="ECO:0000259" key="2">
    <source>
        <dbReference type="PROSITE" id="PS51494"/>
    </source>
</evidence>
<reference evidence="3" key="2">
    <citation type="submission" date="2021-04" db="EMBL/GenBank/DDBJ databases">
        <authorList>
            <person name="Gilroy R."/>
        </authorList>
    </citation>
    <scope>NUCLEOTIDE SEQUENCE</scope>
    <source>
        <strain evidence="3">CHK195-6426</strain>
    </source>
</reference>
<evidence type="ECO:0000313" key="3">
    <source>
        <dbReference type="EMBL" id="HIW80205.1"/>
    </source>
</evidence>
<dbReference type="EC" id="3.4.21.116" evidence="3"/>
<feature type="domain" description="Peptidase S55" evidence="2">
    <location>
        <begin position="226"/>
        <end position="452"/>
    </location>
</feature>
<dbReference type="InterPro" id="IPR014219">
    <property type="entry name" value="SpoIVB"/>
</dbReference>
<dbReference type="SUPFAM" id="SSF50494">
    <property type="entry name" value="Trypsin-like serine proteases"/>
    <property type="match status" value="1"/>
</dbReference>
<evidence type="ECO:0000256" key="1">
    <source>
        <dbReference type="SAM" id="Phobius"/>
    </source>
</evidence>
<dbReference type="InterPro" id="IPR036034">
    <property type="entry name" value="PDZ_sf"/>
</dbReference>
<dbReference type="SUPFAM" id="SSF50156">
    <property type="entry name" value="PDZ domain-like"/>
    <property type="match status" value="1"/>
</dbReference>
<dbReference type="InterPro" id="IPR009003">
    <property type="entry name" value="Peptidase_S1_PA"/>
</dbReference>